<comment type="similarity">
    <text evidence="3 8 10">Belongs to the uracil-DNA glycosylase (UDG) superfamily. UNG family.</text>
</comment>
<evidence type="ECO:0000256" key="5">
    <source>
        <dbReference type="ARBA" id="ARBA00022763"/>
    </source>
</evidence>
<gene>
    <name evidence="8 12" type="primary">ung</name>
    <name evidence="12" type="ORF">IQ266_21020</name>
</gene>
<evidence type="ECO:0000313" key="13">
    <source>
        <dbReference type="Proteomes" id="UP000625316"/>
    </source>
</evidence>
<dbReference type="GO" id="GO:0097510">
    <property type="term" value="P:base-excision repair, AP site formation via deaminated base removal"/>
    <property type="evidence" value="ECO:0007669"/>
    <property type="project" value="TreeGrafter"/>
</dbReference>
<dbReference type="RefSeq" id="WP_264327044.1">
    <property type="nucleotide sequence ID" value="NZ_JADEXQ010000094.1"/>
</dbReference>
<feature type="active site" description="Proton acceptor" evidence="8 9">
    <location>
        <position position="76"/>
    </location>
</feature>
<comment type="function">
    <text evidence="2 8 10">Excises uracil residues from the DNA which can arise as a result of misincorporation of dUMP residues by DNA polymerase or due to deamination of cytosine.</text>
</comment>
<keyword evidence="12" id="KW-0326">Glycosidase</keyword>
<evidence type="ECO:0000256" key="4">
    <source>
        <dbReference type="ARBA" id="ARBA00012030"/>
    </source>
</evidence>
<dbReference type="InterPro" id="IPR002043">
    <property type="entry name" value="UDG_fam1"/>
</dbReference>
<evidence type="ECO:0000259" key="11">
    <source>
        <dbReference type="SMART" id="SM00986"/>
    </source>
</evidence>
<name>A0A928VPC3_9CYAN</name>
<dbReference type="GO" id="GO:0004844">
    <property type="term" value="F:uracil DNA N-glycosylase activity"/>
    <property type="evidence" value="ECO:0007669"/>
    <property type="project" value="UniProtKB-UniRule"/>
</dbReference>
<feature type="domain" description="Uracil-DNA glycosylase-like" evidence="11">
    <location>
        <begin position="61"/>
        <end position="221"/>
    </location>
</feature>
<evidence type="ECO:0000256" key="3">
    <source>
        <dbReference type="ARBA" id="ARBA00008184"/>
    </source>
</evidence>
<dbReference type="NCBIfam" id="NF003589">
    <property type="entry name" value="PRK05254.1-2"/>
    <property type="match status" value="1"/>
</dbReference>
<dbReference type="Proteomes" id="UP000625316">
    <property type="component" value="Unassembled WGS sequence"/>
</dbReference>
<dbReference type="HAMAP" id="MF_00148">
    <property type="entry name" value="UDG"/>
    <property type="match status" value="1"/>
</dbReference>
<comment type="subcellular location">
    <subcellularLocation>
        <location evidence="8">Cytoplasm</location>
    </subcellularLocation>
</comment>
<keyword evidence="8" id="KW-0963">Cytoplasm</keyword>
<dbReference type="EMBL" id="JADEXQ010000094">
    <property type="protein sequence ID" value="MBE9032226.1"/>
    <property type="molecule type" value="Genomic_DNA"/>
</dbReference>
<keyword evidence="13" id="KW-1185">Reference proteome</keyword>
<dbReference type="Pfam" id="PF03167">
    <property type="entry name" value="UDG"/>
    <property type="match status" value="1"/>
</dbReference>
<dbReference type="SUPFAM" id="SSF52141">
    <property type="entry name" value="Uracil-DNA glycosylase-like"/>
    <property type="match status" value="1"/>
</dbReference>
<dbReference type="InterPro" id="IPR036895">
    <property type="entry name" value="Uracil-DNA_glycosylase-like_sf"/>
</dbReference>
<dbReference type="NCBIfam" id="NF003592">
    <property type="entry name" value="PRK05254.1-5"/>
    <property type="match status" value="1"/>
</dbReference>
<dbReference type="PROSITE" id="PS00130">
    <property type="entry name" value="U_DNA_GLYCOSYLASE"/>
    <property type="match status" value="1"/>
</dbReference>
<evidence type="ECO:0000313" key="12">
    <source>
        <dbReference type="EMBL" id="MBE9032226.1"/>
    </source>
</evidence>
<dbReference type="SMART" id="SM00987">
    <property type="entry name" value="UreE_C"/>
    <property type="match status" value="1"/>
</dbReference>
<dbReference type="Gene3D" id="3.40.470.10">
    <property type="entry name" value="Uracil-DNA glycosylase-like domain"/>
    <property type="match status" value="1"/>
</dbReference>
<reference evidence="12" key="1">
    <citation type="submission" date="2020-10" db="EMBL/GenBank/DDBJ databases">
        <authorList>
            <person name="Castelo-Branco R."/>
            <person name="Eusebio N."/>
            <person name="Adriana R."/>
            <person name="Vieira A."/>
            <person name="Brugerolle De Fraissinette N."/>
            <person name="Rezende De Castro R."/>
            <person name="Schneider M.P."/>
            <person name="Vasconcelos V."/>
            <person name="Leao P.N."/>
        </authorList>
    </citation>
    <scope>NUCLEOTIDE SEQUENCE</scope>
    <source>
        <strain evidence="12">LEGE 11480</strain>
    </source>
</reference>
<dbReference type="InterPro" id="IPR005122">
    <property type="entry name" value="Uracil-DNA_glycosylase-like"/>
</dbReference>
<dbReference type="NCBIfam" id="NF003588">
    <property type="entry name" value="PRK05254.1-1"/>
    <property type="match status" value="1"/>
</dbReference>
<keyword evidence="7 8" id="KW-0234">DNA repair</keyword>
<dbReference type="SMART" id="SM00986">
    <property type="entry name" value="UDG"/>
    <property type="match status" value="1"/>
</dbReference>
<accession>A0A928VPC3</accession>
<evidence type="ECO:0000256" key="7">
    <source>
        <dbReference type="ARBA" id="ARBA00023204"/>
    </source>
</evidence>
<dbReference type="InterPro" id="IPR018085">
    <property type="entry name" value="Ura-DNA_Glyclase_AS"/>
</dbReference>
<evidence type="ECO:0000256" key="9">
    <source>
        <dbReference type="PROSITE-ProRule" id="PRU10072"/>
    </source>
</evidence>
<evidence type="ECO:0000256" key="2">
    <source>
        <dbReference type="ARBA" id="ARBA00002631"/>
    </source>
</evidence>
<dbReference type="FunFam" id="3.40.470.10:FF:000001">
    <property type="entry name" value="Uracil-DNA glycosylase"/>
    <property type="match status" value="1"/>
</dbReference>
<keyword evidence="5 8" id="KW-0227">DNA damage</keyword>
<protein>
    <recommendedName>
        <fullName evidence="4 8">Uracil-DNA glycosylase</fullName>
        <shortName evidence="8">UDG</shortName>
        <ecNumber evidence="4 8">3.2.2.27</ecNumber>
    </recommendedName>
</protein>
<dbReference type="GO" id="GO:0005737">
    <property type="term" value="C:cytoplasm"/>
    <property type="evidence" value="ECO:0007669"/>
    <property type="project" value="UniProtKB-SubCell"/>
</dbReference>
<dbReference type="NCBIfam" id="NF003591">
    <property type="entry name" value="PRK05254.1-4"/>
    <property type="match status" value="1"/>
</dbReference>
<comment type="caution">
    <text evidence="12">The sequence shown here is derived from an EMBL/GenBank/DDBJ whole genome shotgun (WGS) entry which is preliminary data.</text>
</comment>
<dbReference type="CDD" id="cd10027">
    <property type="entry name" value="UDG-F1-like"/>
    <property type="match status" value="1"/>
</dbReference>
<dbReference type="EC" id="3.2.2.27" evidence="4 8"/>
<dbReference type="AlphaFoldDB" id="A0A928VPC3"/>
<comment type="catalytic activity">
    <reaction evidence="1 8 10">
        <text>Hydrolyzes single-stranded DNA or mismatched double-stranded DNA and polynucleotides, releasing free uracil.</text>
        <dbReference type="EC" id="3.2.2.27"/>
    </reaction>
</comment>
<dbReference type="PANTHER" id="PTHR11264:SF0">
    <property type="entry name" value="URACIL-DNA GLYCOSYLASE"/>
    <property type="match status" value="1"/>
</dbReference>
<evidence type="ECO:0000256" key="10">
    <source>
        <dbReference type="RuleBase" id="RU003780"/>
    </source>
</evidence>
<dbReference type="PANTHER" id="PTHR11264">
    <property type="entry name" value="URACIL-DNA GLYCOSYLASE"/>
    <property type="match status" value="1"/>
</dbReference>
<evidence type="ECO:0000256" key="1">
    <source>
        <dbReference type="ARBA" id="ARBA00001400"/>
    </source>
</evidence>
<sequence length="237" mass="26188">MTTENTASPSSTIQLEATWKAVLLEVFATSNMQALKKFLTAEKADGKIIYPSGPLMFNAMNSTPFNQVKVVILGQDPYHGPGQAHGLSFSVPVGIAPPPSLVNIFKEIEQDLGIPRPNHGCLQSWADQGVLLLNSVLSVEQHKAASHQGKGWEEFTDEIISKLNQQRENLVFLLWGSYAQKKGKFIDRQRHLVLTSPHPSPLAAHRGFFGNKHFSKTNAYLQQNGIEPISWALKPLP</sequence>
<keyword evidence="6 8" id="KW-0378">Hydrolase</keyword>
<proteinExistence type="inferred from homology"/>
<evidence type="ECO:0000256" key="6">
    <source>
        <dbReference type="ARBA" id="ARBA00022801"/>
    </source>
</evidence>
<dbReference type="NCBIfam" id="TIGR00628">
    <property type="entry name" value="ung"/>
    <property type="match status" value="1"/>
</dbReference>
<organism evidence="12 13">
    <name type="scientific">Romeriopsis navalis LEGE 11480</name>
    <dbReference type="NCBI Taxonomy" id="2777977"/>
    <lineage>
        <taxon>Bacteria</taxon>
        <taxon>Bacillati</taxon>
        <taxon>Cyanobacteriota</taxon>
        <taxon>Cyanophyceae</taxon>
        <taxon>Leptolyngbyales</taxon>
        <taxon>Leptolyngbyaceae</taxon>
        <taxon>Romeriopsis</taxon>
        <taxon>Romeriopsis navalis</taxon>
    </lineage>
</organism>
<evidence type="ECO:0000256" key="8">
    <source>
        <dbReference type="HAMAP-Rule" id="MF_00148"/>
    </source>
</evidence>